<feature type="transmembrane region" description="Helical" evidence="4">
    <location>
        <begin position="170"/>
        <end position="189"/>
    </location>
</feature>
<feature type="transmembrane region" description="Helical" evidence="4">
    <location>
        <begin position="101"/>
        <end position="119"/>
    </location>
</feature>
<dbReference type="SUPFAM" id="SSF55874">
    <property type="entry name" value="ATPase domain of HSP90 chaperone/DNA topoisomerase II/histidine kinase"/>
    <property type="match status" value="1"/>
</dbReference>
<feature type="transmembrane region" description="Helical" evidence="4">
    <location>
        <begin position="6"/>
        <end position="23"/>
    </location>
</feature>
<evidence type="ECO:0000256" key="4">
    <source>
        <dbReference type="SAM" id="Phobius"/>
    </source>
</evidence>
<reference evidence="6 7" key="1">
    <citation type="submission" date="2021-02" db="EMBL/GenBank/DDBJ databases">
        <authorList>
            <person name="Han P."/>
        </authorList>
    </citation>
    <scope>NUCLEOTIDE SEQUENCE [LARGE SCALE GENOMIC DNA]</scope>
    <source>
        <strain evidence="6">Candidatus Nitrospira sp. ZN2</strain>
    </source>
</reference>
<dbReference type="SMART" id="SM00388">
    <property type="entry name" value="HisKA"/>
    <property type="match status" value="1"/>
</dbReference>
<dbReference type="InterPro" id="IPR003594">
    <property type="entry name" value="HATPase_dom"/>
</dbReference>
<dbReference type="CDD" id="cd00082">
    <property type="entry name" value="HisKA"/>
    <property type="match status" value="1"/>
</dbReference>
<feature type="transmembrane region" description="Helical" evidence="4">
    <location>
        <begin position="195"/>
        <end position="217"/>
    </location>
</feature>
<keyword evidence="4" id="KW-0812">Transmembrane</keyword>
<keyword evidence="7" id="KW-1185">Reference proteome</keyword>
<feature type="transmembrane region" description="Helical" evidence="4">
    <location>
        <begin position="229"/>
        <end position="249"/>
    </location>
</feature>
<dbReference type="InterPro" id="IPR036097">
    <property type="entry name" value="HisK_dim/P_sf"/>
</dbReference>
<dbReference type="Gene3D" id="3.30.450.40">
    <property type="match status" value="1"/>
</dbReference>
<dbReference type="Pfam" id="PF00512">
    <property type="entry name" value="HisKA"/>
    <property type="match status" value="1"/>
</dbReference>
<evidence type="ECO:0000313" key="7">
    <source>
        <dbReference type="Proteomes" id="UP000675880"/>
    </source>
</evidence>
<evidence type="ECO:0000256" key="1">
    <source>
        <dbReference type="ARBA" id="ARBA00000085"/>
    </source>
</evidence>
<feature type="transmembrane region" description="Helical" evidence="4">
    <location>
        <begin position="347"/>
        <end position="368"/>
    </location>
</feature>
<dbReference type="InterPro" id="IPR004358">
    <property type="entry name" value="Sig_transdc_His_kin-like_C"/>
</dbReference>
<feature type="transmembrane region" description="Helical" evidence="4">
    <location>
        <begin position="139"/>
        <end position="158"/>
    </location>
</feature>
<evidence type="ECO:0000256" key="2">
    <source>
        <dbReference type="ARBA" id="ARBA00012438"/>
    </source>
</evidence>
<protein>
    <recommendedName>
        <fullName evidence="2">histidine kinase</fullName>
        <ecNumber evidence="2">2.7.13.3</ecNumber>
    </recommendedName>
</protein>
<evidence type="ECO:0000313" key="6">
    <source>
        <dbReference type="EMBL" id="CAE6693607.1"/>
    </source>
</evidence>
<feature type="transmembrane region" description="Helical" evidence="4">
    <location>
        <begin position="417"/>
        <end position="435"/>
    </location>
</feature>
<keyword evidence="4" id="KW-1133">Transmembrane helix</keyword>
<dbReference type="InterPro" id="IPR003018">
    <property type="entry name" value="GAF"/>
</dbReference>
<dbReference type="Gene3D" id="1.10.287.130">
    <property type="match status" value="1"/>
</dbReference>
<dbReference type="SUPFAM" id="SSF55781">
    <property type="entry name" value="GAF domain-like"/>
    <property type="match status" value="1"/>
</dbReference>
<dbReference type="InterPro" id="IPR052023">
    <property type="entry name" value="Histidine_kinase_KdpD"/>
</dbReference>
<dbReference type="Pfam" id="PF02518">
    <property type="entry name" value="HATPase_c"/>
    <property type="match status" value="1"/>
</dbReference>
<dbReference type="InterPro" id="IPR031621">
    <property type="entry name" value="HisKA_7TM"/>
</dbReference>
<feature type="transmembrane region" description="Helical" evidence="4">
    <location>
        <begin position="60"/>
        <end position="80"/>
    </location>
</feature>
<keyword evidence="3" id="KW-0597">Phosphoprotein</keyword>
<dbReference type="InterPro" id="IPR005467">
    <property type="entry name" value="His_kinase_dom"/>
</dbReference>
<dbReference type="InterPro" id="IPR029016">
    <property type="entry name" value="GAF-like_dom_sf"/>
</dbReference>
<gene>
    <name evidence="6" type="ORF">NSPZN2_10345</name>
</gene>
<dbReference type="InterPro" id="IPR036890">
    <property type="entry name" value="HATPase_C_sf"/>
</dbReference>
<feature type="transmembrane region" description="Helical" evidence="4">
    <location>
        <begin position="313"/>
        <end position="335"/>
    </location>
</feature>
<dbReference type="PROSITE" id="PS50109">
    <property type="entry name" value="HIS_KIN"/>
    <property type="match status" value="1"/>
</dbReference>
<evidence type="ECO:0000259" key="5">
    <source>
        <dbReference type="PROSITE" id="PS50109"/>
    </source>
</evidence>
<keyword evidence="6" id="KW-0418">Kinase</keyword>
<dbReference type="PANTHER" id="PTHR45569:SF1">
    <property type="entry name" value="SENSOR PROTEIN KDPD"/>
    <property type="match status" value="1"/>
</dbReference>
<dbReference type="SMART" id="SM00065">
    <property type="entry name" value="GAF"/>
    <property type="match status" value="1"/>
</dbReference>
<dbReference type="Pfam" id="PF13185">
    <property type="entry name" value="GAF_2"/>
    <property type="match status" value="1"/>
</dbReference>
<feature type="transmembrane region" description="Helical" evidence="4">
    <location>
        <begin position="35"/>
        <end position="54"/>
    </location>
</feature>
<feature type="transmembrane region" description="Helical" evidence="4">
    <location>
        <begin position="285"/>
        <end position="307"/>
    </location>
</feature>
<dbReference type="RefSeq" id="WP_213040243.1">
    <property type="nucleotide sequence ID" value="NZ_CAJNBJ010000001.1"/>
</dbReference>
<dbReference type="InterPro" id="IPR003661">
    <property type="entry name" value="HisK_dim/P_dom"/>
</dbReference>
<comment type="catalytic activity">
    <reaction evidence="1">
        <text>ATP + protein L-histidine = ADP + protein N-phospho-L-histidine.</text>
        <dbReference type="EC" id="2.7.13.3"/>
    </reaction>
</comment>
<dbReference type="PRINTS" id="PR00344">
    <property type="entry name" value="BCTRLSENSOR"/>
</dbReference>
<feature type="domain" description="Histidine kinase" evidence="5">
    <location>
        <begin position="738"/>
        <end position="957"/>
    </location>
</feature>
<feature type="transmembrane region" description="Helical" evidence="4">
    <location>
        <begin position="512"/>
        <end position="532"/>
    </location>
</feature>
<keyword evidence="6" id="KW-0808">Transferase</keyword>
<feature type="transmembrane region" description="Helical" evidence="4">
    <location>
        <begin position="447"/>
        <end position="467"/>
    </location>
</feature>
<feature type="transmembrane region" description="Helical" evidence="4">
    <location>
        <begin position="487"/>
        <end position="506"/>
    </location>
</feature>
<dbReference type="Pfam" id="PF16927">
    <property type="entry name" value="HisKA_7TM"/>
    <property type="match status" value="2"/>
</dbReference>
<feature type="transmembrane region" description="Helical" evidence="4">
    <location>
        <begin position="261"/>
        <end position="278"/>
    </location>
</feature>
<accession>A0ABN7KHG3</accession>
<dbReference type="SUPFAM" id="SSF47384">
    <property type="entry name" value="Homodimeric domain of signal transducing histidine kinase"/>
    <property type="match status" value="1"/>
</dbReference>
<name>A0ABN7KHG3_9BACT</name>
<dbReference type="EC" id="2.7.13.3" evidence="2"/>
<dbReference type="Proteomes" id="UP000675880">
    <property type="component" value="Unassembled WGS sequence"/>
</dbReference>
<keyword evidence="4" id="KW-0472">Membrane</keyword>
<sequence length="1002" mass="112113">MKVLAFSALVNALAATGLGLFVYFRDPAAARNRIYGLYCLSIAFWSIFYCGWQLTESKDLAVILLRLVMAGASLIPVLYFHHTVTFLDITARHARALKLGYALAGFFLLADTTPWFVAGVRPAMSFSFWPVPGPFFHPFLLYFLWYVVYATSLVGVALRDANGIRRHQYAYMLVASVIGYAGGATNFPLWYGIPLLPYGTVLITVYTALMAYTIVRYRLMNISVVLNKGLGYAIVLAIIVVATSIGAILSNRATGQSTPPLLAGTLFLICAFWVLSNNPRSSSNTVFSAVCGAACLWLFGCFMLFSASREDEALFWVRVIYTGVVFLPALTYHFAQRLAWGAVQDRFILWNYLVGALFWGLLFTPYLVEGQYIYQWGRYPKAGFLHPWLVAYVVTGGGLSAYRLYQGYRFHLASTPLLGAQLKYTFVAVALGFLASLDFLQNYGVNFYPVGYLLAGLSVTVVAYAIARYELMDISFVPSRPKVMLSIKLMGLIPAYMMILLVIRIFTGTFHYLLAGVLFGLFVIVSSGLANLQKGVERAIGQTLFRERYDAYDTLVQFSRSLVAILELKSLTKELVQTLARVMNIKTASVYVLDNEQGVYSLTASYGFVTRNVIVPPIKMESEFPRVLLRTETALVREEIEYDKADTDHLGLLDTLKGLESEVCIPLVSKERLVGFCNLGRRANHGMYSTEELALLKTLAQHAAIAIDNALLYEDLRRSQLLMRRTDRLRSLETMAGGFAHEIRNPLTSIKTFVQLAPDRRDDVEFMEQFSQVVCEDVERIERLVHEILDYARYMTPKLTQENLNDVVSSCLYFIEVKASSKAITIQKELEADLPYVKLDRQQIKQVLLNLFINAMEAIGSEQGGRLSVRTRRLVKPVNEPWVQIEVEDSGPGIEPQDLDHIFDPFYTTKHESGEREGTGLGLTIAHQIVQEHGGYVEVLSELGHGTKFMVNLPVNPPLAEWQAAQPAYDDGRKLAGSFLARPHLGLDEQFGKPGPTVKART</sequence>
<feature type="transmembrane region" description="Helical" evidence="4">
    <location>
        <begin position="388"/>
        <end position="405"/>
    </location>
</feature>
<evidence type="ECO:0000256" key="3">
    <source>
        <dbReference type="ARBA" id="ARBA00022553"/>
    </source>
</evidence>
<proteinExistence type="predicted"/>
<dbReference type="PANTHER" id="PTHR45569">
    <property type="entry name" value="SENSOR PROTEIN KDPD"/>
    <property type="match status" value="1"/>
</dbReference>
<dbReference type="EMBL" id="CAJNBJ010000001">
    <property type="protein sequence ID" value="CAE6693607.1"/>
    <property type="molecule type" value="Genomic_DNA"/>
</dbReference>
<dbReference type="SMART" id="SM00387">
    <property type="entry name" value="HATPase_c"/>
    <property type="match status" value="1"/>
</dbReference>
<organism evidence="6 7">
    <name type="scientific">Nitrospira defluvii</name>
    <dbReference type="NCBI Taxonomy" id="330214"/>
    <lineage>
        <taxon>Bacteria</taxon>
        <taxon>Pseudomonadati</taxon>
        <taxon>Nitrospirota</taxon>
        <taxon>Nitrospiria</taxon>
        <taxon>Nitrospirales</taxon>
        <taxon>Nitrospiraceae</taxon>
        <taxon>Nitrospira</taxon>
    </lineage>
</organism>
<dbReference type="Gene3D" id="3.30.565.10">
    <property type="entry name" value="Histidine kinase-like ATPase, C-terminal domain"/>
    <property type="match status" value="1"/>
</dbReference>
<comment type="caution">
    <text evidence="6">The sequence shown here is derived from an EMBL/GenBank/DDBJ whole genome shotgun (WGS) entry which is preliminary data.</text>
</comment>
<dbReference type="GO" id="GO:0016301">
    <property type="term" value="F:kinase activity"/>
    <property type="evidence" value="ECO:0007669"/>
    <property type="project" value="UniProtKB-KW"/>
</dbReference>